<proteinExistence type="predicted"/>
<dbReference type="GO" id="GO:0000724">
    <property type="term" value="P:double-strand break repair via homologous recombination"/>
    <property type="evidence" value="ECO:0007669"/>
    <property type="project" value="TreeGrafter"/>
</dbReference>
<name>A0A7G9YRC7_9EURY</name>
<dbReference type="AlphaFoldDB" id="A0A7G9YRC7"/>
<dbReference type="InterPro" id="IPR051231">
    <property type="entry name" value="SOSS-B"/>
</dbReference>
<keyword evidence="1" id="KW-0238">DNA-binding</keyword>
<evidence type="ECO:0000256" key="1">
    <source>
        <dbReference type="ARBA" id="ARBA00023125"/>
    </source>
</evidence>
<dbReference type="CDD" id="cd04491">
    <property type="entry name" value="SoSSB_OBF"/>
    <property type="match status" value="3"/>
</dbReference>
<protein>
    <recommendedName>
        <fullName evidence="3">Replication protein A</fullName>
    </recommendedName>
</protein>
<dbReference type="GO" id="GO:0010212">
    <property type="term" value="P:response to ionizing radiation"/>
    <property type="evidence" value="ECO:0007669"/>
    <property type="project" value="TreeGrafter"/>
</dbReference>
<dbReference type="SUPFAM" id="SSF50249">
    <property type="entry name" value="Nucleic acid-binding proteins"/>
    <property type="match status" value="4"/>
</dbReference>
<dbReference type="GO" id="GO:0003677">
    <property type="term" value="F:DNA binding"/>
    <property type="evidence" value="ECO:0007669"/>
    <property type="project" value="UniProtKB-KW"/>
</dbReference>
<dbReference type="PANTHER" id="PTHR13356:SF8">
    <property type="entry name" value="REPLICATION PROTEIN A"/>
    <property type="match status" value="1"/>
</dbReference>
<evidence type="ECO:0008006" key="3">
    <source>
        <dbReference type="Google" id="ProtNLM"/>
    </source>
</evidence>
<dbReference type="PANTHER" id="PTHR13356">
    <property type="entry name" value="OB FOLD NUCLEIC ACID BINDING PROTEIN-RELATED"/>
    <property type="match status" value="1"/>
</dbReference>
<dbReference type="EMBL" id="MT631439">
    <property type="protein sequence ID" value="QNO50561.1"/>
    <property type="molecule type" value="Genomic_DNA"/>
</dbReference>
<dbReference type="FunFam" id="2.40.50.140:FF:000301">
    <property type="entry name" value="Replication protein A"/>
    <property type="match status" value="3"/>
</dbReference>
<gene>
    <name evidence="2" type="ORF">HGEBJNHG_00035</name>
</gene>
<sequence>MFEDEPYNVRGKIMIDETSEKIQKRFLELNVDIELPEIERRLNDLTERFKVPIAEAERSVVSYFLRERGVKREDYYGTPQGAASSTRIADINQSEQWINLHAKVVQLWDSTSPAIDQVGLIGDETGTIKFVKWAKSNLPALVEGMSYSLENMTTDEWEGRFSVKMNRTTRIQELDDEVETPDQEAQLITIDSINESDKWINLRAKVTQLWDSEHESIDQIGLIGDETGTIKFVKWAKSELAPLVEGKSYSFENLTTDEFEERFSVKFNKSSSIKELDEDIETPDREAQLVEIDSITESNKWINLHAKVVQLWESEHESIDQIGLIGDETGTIKFVKWAKSNLPALVEGKSYTFENLTTDEFEERFSVKFNKGSSIEELDEDIEVGFSATEFTGAMVHIQDGSGLIRRCPICNRALMKGTCMEHGNVEGIHDLRIKAVMDDGTMVQEALFNREITESISGITLEEAKEMAVEALDQIVVVDEMKKRLLGRYYTMSGSILDRYMLVENVWLVEGLPDNGVDALLREVT</sequence>
<accession>A0A7G9YRC7</accession>
<dbReference type="Gene3D" id="2.40.50.140">
    <property type="entry name" value="Nucleic acid-binding proteins"/>
    <property type="match status" value="3"/>
</dbReference>
<reference evidence="2" key="1">
    <citation type="submission" date="2020-06" db="EMBL/GenBank/DDBJ databases">
        <title>Unique genomic features of the anaerobic methanotrophic archaea.</title>
        <authorList>
            <person name="Chadwick G.L."/>
            <person name="Skennerton C.T."/>
            <person name="Laso-Perez R."/>
            <person name="Leu A.O."/>
            <person name="Speth D.R."/>
            <person name="Yu H."/>
            <person name="Morgan-Lang C."/>
            <person name="Hatzenpichler R."/>
            <person name="Goudeau D."/>
            <person name="Malmstrom R."/>
            <person name="Brazelton W.J."/>
            <person name="Woyke T."/>
            <person name="Hallam S.J."/>
            <person name="Tyson G.W."/>
            <person name="Wegener G."/>
            <person name="Boetius A."/>
            <person name="Orphan V."/>
        </authorList>
    </citation>
    <scope>NUCLEOTIDE SEQUENCE</scope>
</reference>
<dbReference type="InterPro" id="IPR012340">
    <property type="entry name" value="NA-bd_OB-fold"/>
</dbReference>
<organism evidence="2">
    <name type="scientific">Candidatus Methanogaster sp. ANME-2c ERB4</name>
    <dbReference type="NCBI Taxonomy" id="2759911"/>
    <lineage>
        <taxon>Archaea</taxon>
        <taxon>Methanobacteriati</taxon>
        <taxon>Methanobacteriota</taxon>
        <taxon>Stenosarchaea group</taxon>
        <taxon>Methanomicrobia</taxon>
        <taxon>Methanosarcinales</taxon>
        <taxon>ANME-2 cluster</taxon>
        <taxon>Candidatus Methanogasteraceae</taxon>
        <taxon>Candidatus Methanogaster</taxon>
    </lineage>
</organism>
<evidence type="ECO:0000313" key="2">
    <source>
        <dbReference type="EMBL" id="QNO50561.1"/>
    </source>
</evidence>